<dbReference type="AlphaFoldDB" id="V8R8B9"/>
<accession>V8R8B9</accession>
<name>V8R8B9_9PSED</name>
<reference evidence="1 2" key="1">
    <citation type="journal article" date="2014" name="Genome Announc.">
        <title>Draft Genome Sequence of Pseudomonas moraviensis R28-S.</title>
        <authorList>
            <person name="Hunter S.S."/>
            <person name="Yano H."/>
            <person name="Loftie-Eaton W."/>
            <person name="Hughes J."/>
            <person name="De Gelder L."/>
            <person name="Stragier P."/>
            <person name="De Vos P."/>
            <person name="Settles M.L."/>
            <person name="Top E.M."/>
        </authorList>
    </citation>
    <scope>NUCLEOTIDE SEQUENCE [LARGE SCALE GENOMIC DNA]</scope>
    <source>
        <strain evidence="2">R28</strain>
    </source>
</reference>
<dbReference type="PATRIC" id="fig|1395516.4.peg.2779"/>
<evidence type="ECO:0000313" key="2">
    <source>
        <dbReference type="Proteomes" id="UP000024771"/>
    </source>
</evidence>
<gene>
    <name evidence="1" type="ORF">PMO01_13670</name>
</gene>
<sequence>MGFRLVAKYTQRFFARGPAAALMSVRSLKMAVQSLARLFLALYKRTSYPSG</sequence>
<evidence type="ECO:0000313" key="1">
    <source>
        <dbReference type="EMBL" id="ETF07795.1"/>
    </source>
</evidence>
<organism evidence="1 2">
    <name type="scientific">Pseudomonas moraviensis R28-S</name>
    <dbReference type="NCBI Taxonomy" id="1395516"/>
    <lineage>
        <taxon>Bacteria</taxon>
        <taxon>Pseudomonadati</taxon>
        <taxon>Pseudomonadota</taxon>
        <taxon>Gammaproteobacteria</taxon>
        <taxon>Pseudomonadales</taxon>
        <taxon>Pseudomonadaceae</taxon>
        <taxon>Pseudomonas</taxon>
    </lineage>
</organism>
<proteinExistence type="predicted"/>
<comment type="caution">
    <text evidence="1">The sequence shown here is derived from an EMBL/GenBank/DDBJ whole genome shotgun (WGS) entry which is preliminary data.</text>
</comment>
<protein>
    <submittedName>
        <fullName evidence="1">Uncharacterized protein</fullName>
    </submittedName>
</protein>
<dbReference type="HOGENOM" id="CLU_3102764_0_0_6"/>
<dbReference type="Proteomes" id="UP000024771">
    <property type="component" value="Chromosome"/>
</dbReference>
<dbReference type="EMBL" id="AYMZ01000006">
    <property type="protein sequence ID" value="ETF07795.1"/>
    <property type="molecule type" value="Genomic_DNA"/>
</dbReference>